<evidence type="ECO:0000256" key="8">
    <source>
        <dbReference type="ARBA" id="ARBA00023326"/>
    </source>
</evidence>
<sequence>MWWSGMERTDFVCLRIHLSNQWYSQCLPGGSGGSPSSSSSSSSARPTTTSTSSSAPVPTSPTIGVTGTGKTTRYWDCCKPSCAWPGKAAVTQPVNTCNAANQILSDSGVKSACDNTGGSYGSAYMCSNQQPWVVNDNLAYGFAAVNIQGKTESSWCCSCYELSFTTGPAAGKKMIVQATNTGADLGNNHFDIAMPGGGVGIFNACSTQYNAGTDGWGARYGGVSSRDQCSVIPDAIRQGCTWRWDWWNGSDNPDVSFREVACPAEIVAKTGCRRL</sequence>
<dbReference type="GO" id="GO:0008810">
    <property type="term" value="F:cellulase activity"/>
    <property type="evidence" value="ECO:0007669"/>
    <property type="project" value="UniProtKB-EC"/>
</dbReference>
<reference evidence="12 13" key="1">
    <citation type="journal article" date="2018" name="Nat. Ecol. Evol.">
        <title>Pezizomycetes genomes reveal the molecular basis of ectomycorrhizal truffle lifestyle.</title>
        <authorList>
            <person name="Murat C."/>
            <person name="Payen T."/>
            <person name="Noel B."/>
            <person name="Kuo A."/>
            <person name="Morin E."/>
            <person name="Chen J."/>
            <person name="Kohler A."/>
            <person name="Krizsan K."/>
            <person name="Balestrini R."/>
            <person name="Da Silva C."/>
            <person name="Montanini B."/>
            <person name="Hainaut M."/>
            <person name="Levati E."/>
            <person name="Barry K.W."/>
            <person name="Belfiori B."/>
            <person name="Cichocki N."/>
            <person name="Clum A."/>
            <person name="Dockter R.B."/>
            <person name="Fauchery L."/>
            <person name="Guy J."/>
            <person name="Iotti M."/>
            <person name="Le Tacon F."/>
            <person name="Lindquist E.A."/>
            <person name="Lipzen A."/>
            <person name="Malagnac F."/>
            <person name="Mello A."/>
            <person name="Molinier V."/>
            <person name="Miyauchi S."/>
            <person name="Poulain J."/>
            <person name="Riccioni C."/>
            <person name="Rubini A."/>
            <person name="Sitrit Y."/>
            <person name="Splivallo R."/>
            <person name="Traeger S."/>
            <person name="Wang M."/>
            <person name="Zifcakova L."/>
            <person name="Wipf D."/>
            <person name="Zambonelli A."/>
            <person name="Paolocci F."/>
            <person name="Nowrousian M."/>
            <person name="Ottonello S."/>
            <person name="Baldrian P."/>
            <person name="Spatafora J.W."/>
            <person name="Henrissat B."/>
            <person name="Nagy L.G."/>
            <person name="Aury J.M."/>
            <person name="Wincker P."/>
            <person name="Grigoriev I.V."/>
            <person name="Bonfante P."/>
            <person name="Martin F.M."/>
        </authorList>
    </citation>
    <scope>NUCLEOTIDE SEQUENCE [LARGE SCALE GENOMIC DNA]</scope>
    <source>
        <strain evidence="12 13">RN42</strain>
    </source>
</reference>
<accession>A0A3N4IA92</accession>
<dbReference type="PROSITE" id="PS01140">
    <property type="entry name" value="GLYCOSYL_HYDROL_F45"/>
    <property type="match status" value="1"/>
</dbReference>
<evidence type="ECO:0000256" key="4">
    <source>
        <dbReference type="ARBA" id="ARBA00022801"/>
    </source>
</evidence>
<keyword evidence="8" id="KW-0624">Polysaccharide degradation</keyword>
<dbReference type="PANTHER" id="PTHR39730">
    <property type="entry name" value="ENDOGLUCANASE 1"/>
    <property type="match status" value="1"/>
</dbReference>
<gene>
    <name evidence="12" type="ORF">BJ508DRAFT_118777</name>
</gene>
<evidence type="ECO:0000313" key="13">
    <source>
        <dbReference type="Proteomes" id="UP000275078"/>
    </source>
</evidence>
<feature type="compositionally biased region" description="Low complexity" evidence="10">
    <location>
        <begin position="34"/>
        <end position="62"/>
    </location>
</feature>
<evidence type="ECO:0000259" key="11">
    <source>
        <dbReference type="PROSITE" id="PS01140"/>
    </source>
</evidence>
<dbReference type="InterPro" id="IPR052288">
    <property type="entry name" value="GH45_Enzymes"/>
</dbReference>
<dbReference type="OrthoDB" id="10035502at2759"/>
<dbReference type="EMBL" id="ML119683">
    <property type="protein sequence ID" value="RPA81050.1"/>
    <property type="molecule type" value="Genomic_DNA"/>
</dbReference>
<proteinExistence type="inferred from homology"/>
<keyword evidence="13" id="KW-1185">Reference proteome</keyword>
<dbReference type="Proteomes" id="UP000275078">
    <property type="component" value="Unassembled WGS sequence"/>
</dbReference>
<evidence type="ECO:0000256" key="5">
    <source>
        <dbReference type="ARBA" id="ARBA00023001"/>
    </source>
</evidence>
<evidence type="ECO:0000256" key="10">
    <source>
        <dbReference type="SAM" id="MobiDB-lite"/>
    </source>
</evidence>
<dbReference type="EC" id="3.2.1.4" evidence="3 9"/>
<name>A0A3N4IA92_ASCIM</name>
<keyword evidence="4" id="KW-0378">Hydrolase</keyword>
<protein>
    <recommendedName>
        <fullName evidence="3 9">Cellulase</fullName>
        <ecNumber evidence="3 9">3.2.1.4</ecNumber>
    </recommendedName>
</protein>
<dbReference type="InterPro" id="IPR000334">
    <property type="entry name" value="Glyco_hydro_45"/>
</dbReference>
<evidence type="ECO:0000256" key="3">
    <source>
        <dbReference type="ARBA" id="ARBA00012601"/>
    </source>
</evidence>
<dbReference type="Pfam" id="PF02015">
    <property type="entry name" value="Glyco_hydro_45"/>
    <property type="match status" value="1"/>
</dbReference>
<evidence type="ECO:0000256" key="1">
    <source>
        <dbReference type="ARBA" id="ARBA00000966"/>
    </source>
</evidence>
<dbReference type="InterPro" id="IPR036908">
    <property type="entry name" value="RlpA-like_sf"/>
</dbReference>
<evidence type="ECO:0000256" key="7">
    <source>
        <dbReference type="ARBA" id="ARBA00023295"/>
    </source>
</evidence>
<evidence type="ECO:0000256" key="9">
    <source>
        <dbReference type="PROSITE-ProRule" id="PRU10069"/>
    </source>
</evidence>
<dbReference type="STRING" id="1160509.A0A3N4IA92"/>
<feature type="region of interest" description="Disordered" evidence="10">
    <location>
        <begin position="33"/>
        <end position="67"/>
    </location>
</feature>
<evidence type="ECO:0000313" key="12">
    <source>
        <dbReference type="EMBL" id="RPA81050.1"/>
    </source>
</evidence>
<comment type="catalytic activity">
    <reaction evidence="1 9">
        <text>Endohydrolysis of (1-&gt;4)-beta-D-glucosidic linkages in cellulose, lichenin and cereal beta-D-glucans.</text>
        <dbReference type="EC" id="3.2.1.4"/>
    </reaction>
</comment>
<organism evidence="12 13">
    <name type="scientific">Ascobolus immersus RN42</name>
    <dbReference type="NCBI Taxonomy" id="1160509"/>
    <lineage>
        <taxon>Eukaryota</taxon>
        <taxon>Fungi</taxon>
        <taxon>Dikarya</taxon>
        <taxon>Ascomycota</taxon>
        <taxon>Pezizomycotina</taxon>
        <taxon>Pezizomycetes</taxon>
        <taxon>Pezizales</taxon>
        <taxon>Ascobolaceae</taxon>
        <taxon>Ascobolus</taxon>
    </lineage>
</organism>
<dbReference type="Gene3D" id="2.40.40.10">
    <property type="entry name" value="RlpA-like domain"/>
    <property type="match status" value="1"/>
</dbReference>
<dbReference type="AlphaFoldDB" id="A0A3N4IA92"/>
<comment type="similarity">
    <text evidence="2">Belongs to the glycosyl hydrolase 45 (cellulase K) family.</text>
</comment>
<evidence type="ECO:0000256" key="6">
    <source>
        <dbReference type="ARBA" id="ARBA00023277"/>
    </source>
</evidence>
<dbReference type="PANTHER" id="PTHR39730:SF1">
    <property type="entry name" value="ENDOGLUCANASE 1"/>
    <property type="match status" value="1"/>
</dbReference>
<dbReference type="SUPFAM" id="SSF50685">
    <property type="entry name" value="Barwin-like endoglucanases"/>
    <property type="match status" value="1"/>
</dbReference>
<feature type="domain" description="Glycosyl hydrolases family 45 active site" evidence="11">
    <location>
        <begin position="71"/>
        <end position="82"/>
    </location>
</feature>
<keyword evidence="6" id="KW-0119">Carbohydrate metabolism</keyword>
<evidence type="ECO:0000256" key="2">
    <source>
        <dbReference type="ARBA" id="ARBA00007793"/>
    </source>
</evidence>
<keyword evidence="5" id="KW-0136">Cellulose degradation</keyword>
<keyword evidence="7" id="KW-0326">Glycosidase</keyword>
<feature type="active site" description="Nucleophile" evidence="9">
    <location>
        <position position="76"/>
    </location>
</feature>
<dbReference type="GO" id="GO:0030245">
    <property type="term" value="P:cellulose catabolic process"/>
    <property type="evidence" value="ECO:0007669"/>
    <property type="project" value="UniProtKB-KW"/>
</dbReference>